<keyword evidence="2" id="KW-0472">Membrane</keyword>
<dbReference type="Proteomes" id="UP001304298">
    <property type="component" value="Unassembled WGS sequence"/>
</dbReference>
<comment type="caution">
    <text evidence="4">The sequence shown here is derived from an EMBL/GenBank/DDBJ whole genome shotgun (WGS) entry which is preliminary data.</text>
</comment>
<evidence type="ECO:0000313" key="5">
    <source>
        <dbReference type="Proteomes" id="UP001304298"/>
    </source>
</evidence>
<evidence type="ECO:0000313" key="4">
    <source>
        <dbReference type="EMBL" id="MEA5365771.1"/>
    </source>
</evidence>
<keyword evidence="2" id="KW-0812">Transmembrane</keyword>
<feature type="compositionally biased region" description="Low complexity" evidence="1">
    <location>
        <begin position="45"/>
        <end position="72"/>
    </location>
</feature>
<evidence type="ECO:0000256" key="2">
    <source>
        <dbReference type="SAM" id="Phobius"/>
    </source>
</evidence>
<protein>
    <submittedName>
        <fullName evidence="4">DUF4190 domain-containing protein</fullName>
    </submittedName>
</protein>
<feature type="transmembrane region" description="Helical" evidence="2">
    <location>
        <begin position="181"/>
        <end position="209"/>
    </location>
</feature>
<evidence type="ECO:0000259" key="3">
    <source>
        <dbReference type="Pfam" id="PF13828"/>
    </source>
</evidence>
<feature type="domain" description="DUF4190" evidence="3">
    <location>
        <begin position="140"/>
        <end position="198"/>
    </location>
</feature>
<gene>
    <name evidence="4" type="ORF">VA596_40030</name>
</gene>
<dbReference type="InterPro" id="IPR025241">
    <property type="entry name" value="DUF4190"/>
</dbReference>
<reference evidence="4 5" key="1">
    <citation type="submission" date="2023-12" db="EMBL/GenBank/DDBJ databases">
        <title>Amycolatopsis sp. V23-08.</title>
        <authorList>
            <person name="Somphong A."/>
        </authorList>
    </citation>
    <scope>NUCLEOTIDE SEQUENCE [LARGE SCALE GENOMIC DNA]</scope>
    <source>
        <strain evidence="4 5">V23-08</strain>
    </source>
</reference>
<sequence length="215" mass="21946">MTDPSGDKDKPSTSYDPPSTTELSSYDPASYEPPATADPTFDSPVPDSTAADTTVADTTTAPDSAPAASADPGLPPGAYETPAAHIPGTPYAAPGYPQPSYPQPYVQQPYPPAYGAPYAPPAPYARPPYGPPPRTQDNALAIGALVCSILGFCSGITAIAGLVMGHIALSRTNRGEGGGRGIATGAVIVGYVVIALWIGFFTTFVILGVNGQFDS</sequence>
<dbReference type="RefSeq" id="WP_323334530.1">
    <property type="nucleotide sequence ID" value="NZ_JAYFSI010000013.1"/>
</dbReference>
<accession>A0ABU5RHM5</accession>
<proteinExistence type="predicted"/>
<feature type="compositionally biased region" description="Basic and acidic residues" evidence="1">
    <location>
        <begin position="1"/>
        <end position="11"/>
    </location>
</feature>
<feature type="region of interest" description="Disordered" evidence="1">
    <location>
        <begin position="1"/>
        <end position="107"/>
    </location>
</feature>
<keyword evidence="5" id="KW-1185">Reference proteome</keyword>
<feature type="compositionally biased region" description="Polar residues" evidence="1">
    <location>
        <begin position="12"/>
        <end position="24"/>
    </location>
</feature>
<dbReference type="Pfam" id="PF13828">
    <property type="entry name" value="DUF4190"/>
    <property type="match status" value="1"/>
</dbReference>
<feature type="transmembrane region" description="Helical" evidence="2">
    <location>
        <begin position="140"/>
        <end position="169"/>
    </location>
</feature>
<dbReference type="EMBL" id="JAYFSI010000013">
    <property type="protein sequence ID" value="MEA5365771.1"/>
    <property type="molecule type" value="Genomic_DNA"/>
</dbReference>
<keyword evidence="2" id="KW-1133">Transmembrane helix</keyword>
<name>A0ABU5RHM5_9PSEU</name>
<evidence type="ECO:0000256" key="1">
    <source>
        <dbReference type="SAM" id="MobiDB-lite"/>
    </source>
</evidence>
<organism evidence="4 5">
    <name type="scientific">Amycolatopsis heterodermiae</name>
    <dbReference type="NCBI Taxonomy" id="3110235"/>
    <lineage>
        <taxon>Bacteria</taxon>
        <taxon>Bacillati</taxon>
        <taxon>Actinomycetota</taxon>
        <taxon>Actinomycetes</taxon>
        <taxon>Pseudonocardiales</taxon>
        <taxon>Pseudonocardiaceae</taxon>
        <taxon>Amycolatopsis</taxon>
    </lineage>
</organism>